<feature type="region of interest" description="Disordered" evidence="1">
    <location>
        <begin position="430"/>
        <end position="515"/>
    </location>
</feature>
<feature type="compositionally biased region" description="Acidic residues" evidence="1">
    <location>
        <begin position="478"/>
        <end position="499"/>
    </location>
</feature>
<organism evidence="2 3">
    <name type="scientific">Perkinsus olseni</name>
    <name type="common">Perkinsus atlanticus</name>
    <dbReference type="NCBI Taxonomy" id="32597"/>
    <lineage>
        <taxon>Eukaryota</taxon>
        <taxon>Sar</taxon>
        <taxon>Alveolata</taxon>
        <taxon>Perkinsozoa</taxon>
        <taxon>Perkinsea</taxon>
        <taxon>Perkinsida</taxon>
        <taxon>Perkinsidae</taxon>
        <taxon>Perkinsus</taxon>
    </lineage>
</organism>
<evidence type="ECO:0000313" key="2">
    <source>
        <dbReference type="EMBL" id="KAF4725404.1"/>
    </source>
</evidence>
<proteinExistence type="predicted"/>
<name>A0A7J6RXG9_PEROL</name>
<gene>
    <name evidence="2" type="ORF">FOZ63_028465</name>
</gene>
<dbReference type="Proteomes" id="UP000553632">
    <property type="component" value="Unassembled WGS sequence"/>
</dbReference>
<feature type="region of interest" description="Disordered" evidence="1">
    <location>
        <begin position="533"/>
        <end position="561"/>
    </location>
</feature>
<reference evidence="2 3" key="1">
    <citation type="submission" date="2020-04" db="EMBL/GenBank/DDBJ databases">
        <title>Perkinsus olseni comparative genomics.</title>
        <authorList>
            <person name="Bogema D.R."/>
        </authorList>
    </citation>
    <scope>NUCLEOTIDE SEQUENCE [LARGE SCALE GENOMIC DNA]</scope>
    <source>
        <strain evidence="2 3">ATCC PRA-207</strain>
    </source>
</reference>
<feature type="compositionally biased region" description="Low complexity" evidence="1">
    <location>
        <begin position="463"/>
        <end position="477"/>
    </location>
</feature>
<comment type="caution">
    <text evidence="2">The sequence shown here is derived from an EMBL/GenBank/DDBJ whole genome shotgun (WGS) entry which is preliminary data.</text>
</comment>
<feature type="compositionally biased region" description="Basic and acidic residues" evidence="1">
    <location>
        <begin position="444"/>
        <end position="457"/>
    </location>
</feature>
<dbReference type="AlphaFoldDB" id="A0A7J6RXG9"/>
<evidence type="ECO:0000313" key="3">
    <source>
        <dbReference type="Proteomes" id="UP000553632"/>
    </source>
</evidence>
<keyword evidence="3" id="KW-1185">Reference proteome</keyword>
<evidence type="ECO:0000256" key="1">
    <source>
        <dbReference type="SAM" id="MobiDB-lite"/>
    </source>
</evidence>
<protein>
    <submittedName>
        <fullName evidence="2">Uncharacterized protein</fullName>
    </submittedName>
</protein>
<sequence>MPGSLQWTHHSTLRGIPPNIDRFKEARVRLSLGFNLRVVYSRSNYVVYKCSDHIGCGKQMKFTDHGDYIEILENGEHNAEVRERQRGRHPAEIVDSIIKQSTLYNLTASNIFTNLTASFPEYMEKSGMSRLQVQQFISNLPRRRDADLPRITNYFELDEEFADDRITDDIVEFIREDKIPQKEFIYCGGYWGDPHFACAVTGATRCYFHLSKNLKDNKSTLQDGWNLVKRHKYFLHASPTTEIYLLLSEALITAVEDRCERGGRYLRNTLNPEQYGYPNIELTSDGLIGMQVLTNIVETFHQTQTRSLAKKHRLNISAFAARIRKVIKAMKRSSPQHFVERPQTISTFQYGHEMKVRGTKLRQRNMVNEVTMQVCDLTDEELVSRYFIVDSHRLAPTAYVPGTRQLPRLRRGRPHEVPVGPLGRFDSLLTAADSDASSDEDIIDRDVPHDGEEREAMSDFGNESMSCTESGSSAESSEGYDEDEVSDSSVAGEEDESEENSSKPEAIYGASSSATEVIHPLRLYDNLAIEEAMSSHGSSDSDVGPSYPVRLYDERELVRRE</sequence>
<dbReference type="EMBL" id="JABANO010022289">
    <property type="protein sequence ID" value="KAF4725404.1"/>
    <property type="molecule type" value="Genomic_DNA"/>
</dbReference>
<feature type="compositionally biased region" description="Basic and acidic residues" evidence="1">
    <location>
        <begin position="551"/>
        <end position="561"/>
    </location>
</feature>
<accession>A0A7J6RXG9</accession>